<dbReference type="InterPro" id="IPR004119">
    <property type="entry name" value="EcKL"/>
</dbReference>
<dbReference type="RefSeq" id="WP_185065031.1">
    <property type="nucleotide sequence ID" value="NZ_BAABJP010000031.1"/>
</dbReference>
<sequence>MTVTFDQIKKSYADEVEQARGRTLGRPDELPLSYAEITPAWLTAVLAADAPGAEVTAHRLGEEDEGTSSRRHIFLEWNEAGRAAELPASVFCKSTMTLESRYLLGMNGGIAAEAVFYNTVLPTLDVRTPHPLFVAHHPENFNSIIIMRDLADRVTFGSHELDLTRDQVESQLRQLARLHARYYDSPELTTALHEYNTWEDYFAITVDAAGFGPACARGFRQAEDVIPPRLFARAGEIWPATLHSVAEHAGLPRTLIHSDVHLKNWYIDADGEMGLNDWQCACKGNWGRDLAYGISTALSVDNRRAWERDLVAYYVDRLHAAGAPKVDFDTAWRLYRRNLFNALAWWTGTLGQPPEAPKMQPPAASREFIRRMTHAIDDLDALDIGA</sequence>
<organism evidence="1 2">
    <name type="scientific">Pseudonocardia eucalypti</name>
    <dbReference type="NCBI Taxonomy" id="648755"/>
    <lineage>
        <taxon>Bacteria</taxon>
        <taxon>Bacillati</taxon>
        <taxon>Actinomycetota</taxon>
        <taxon>Actinomycetes</taxon>
        <taxon>Pseudonocardiales</taxon>
        <taxon>Pseudonocardiaceae</taxon>
        <taxon>Pseudonocardia</taxon>
    </lineage>
</organism>
<reference evidence="2" key="1">
    <citation type="journal article" date="2019" name="Int. J. Syst. Evol. Microbiol.">
        <title>The Global Catalogue of Microorganisms (GCM) 10K type strain sequencing project: providing services to taxonomists for standard genome sequencing and annotation.</title>
        <authorList>
            <consortium name="The Broad Institute Genomics Platform"/>
            <consortium name="The Broad Institute Genome Sequencing Center for Infectious Disease"/>
            <person name="Wu L."/>
            <person name="Ma J."/>
        </authorList>
    </citation>
    <scope>NUCLEOTIDE SEQUENCE [LARGE SCALE GENOMIC DNA]</scope>
    <source>
        <strain evidence="2">JCM 18303</strain>
    </source>
</reference>
<dbReference type="Pfam" id="PF02958">
    <property type="entry name" value="EcKL"/>
    <property type="match status" value="1"/>
</dbReference>
<proteinExistence type="predicted"/>
<dbReference type="Gene3D" id="3.90.1200.10">
    <property type="match status" value="1"/>
</dbReference>
<accession>A0ABP9QPX6</accession>
<name>A0ABP9QPX6_9PSEU</name>
<protein>
    <recommendedName>
        <fullName evidence="3">Aminoglycoside phosphotransferase domain-containing protein</fullName>
    </recommendedName>
</protein>
<dbReference type="EMBL" id="BAABJP010000031">
    <property type="protein sequence ID" value="GAA5165420.1"/>
    <property type="molecule type" value="Genomic_DNA"/>
</dbReference>
<evidence type="ECO:0008006" key="3">
    <source>
        <dbReference type="Google" id="ProtNLM"/>
    </source>
</evidence>
<dbReference type="PANTHER" id="PTHR23020:SF41">
    <property type="entry name" value="AMINOGLYCOSIDE PHOSPHOTRANSFERASE DOMAIN-CONTAINING PROTEIN"/>
    <property type="match status" value="1"/>
</dbReference>
<gene>
    <name evidence="1" type="ORF">GCM10023321_55390</name>
</gene>
<dbReference type="InterPro" id="IPR052961">
    <property type="entry name" value="Oxido-Kinase-like_Enzymes"/>
</dbReference>
<dbReference type="Proteomes" id="UP001428817">
    <property type="component" value="Unassembled WGS sequence"/>
</dbReference>
<evidence type="ECO:0000313" key="2">
    <source>
        <dbReference type="Proteomes" id="UP001428817"/>
    </source>
</evidence>
<dbReference type="SUPFAM" id="SSF56112">
    <property type="entry name" value="Protein kinase-like (PK-like)"/>
    <property type="match status" value="1"/>
</dbReference>
<comment type="caution">
    <text evidence="1">The sequence shown here is derived from an EMBL/GenBank/DDBJ whole genome shotgun (WGS) entry which is preliminary data.</text>
</comment>
<keyword evidence="2" id="KW-1185">Reference proteome</keyword>
<evidence type="ECO:0000313" key="1">
    <source>
        <dbReference type="EMBL" id="GAA5165420.1"/>
    </source>
</evidence>
<dbReference type="PANTHER" id="PTHR23020">
    <property type="entry name" value="UNCHARACTERIZED NUCLEAR HORMONE RECEPTOR-RELATED"/>
    <property type="match status" value="1"/>
</dbReference>
<dbReference type="InterPro" id="IPR011009">
    <property type="entry name" value="Kinase-like_dom_sf"/>
</dbReference>